<dbReference type="PANTHER" id="PTHR35176">
    <property type="entry name" value="HEME OXYGENASE HI_0854-RELATED"/>
    <property type="match status" value="1"/>
</dbReference>
<dbReference type="InterPro" id="IPR012349">
    <property type="entry name" value="Split_barrel_FMN-bd"/>
</dbReference>
<dbReference type="GO" id="GO:0070967">
    <property type="term" value="F:coenzyme F420 binding"/>
    <property type="evidence" value="ECO:0007669"/>
    <property type="project" value="TreeGrafter"/>
</dbReference>
<name>A0A1G4VTK3_9MYCO</name>
<protein>
    <submittedName>
        <fullName evidence="3">PPOX class probable F420-dependent enzyme</fullName>
    </submittedName>
</protein>
<dbReference type="PANTHER" id="PTHR35176:SF6">
    <property type="entry name" value="HEME OXYGENASE HI_0854-RELATED"/>
    <property type="match status" value="1"/>
</dbReference>
<dbReference type="InterPro" id="IPR019920">
    <property type="entry name" value="F420-binding_dom_put"/>
</dbReference>
<keyword evidence="1" id="KW-0560">Oxidoreductase</keyword>
<evidence type="ECO:0000313" key="3">
    <source>
        <dbReference type="EMBL" id="SCX11641.1"/>
    </source>
</evidence>
<evidence type="ECO:0000259" key="2">
    <source>
        <dbReference type="Pfam" id="PF01243"/>
    </source>
</evidence>
<dbReference type="InterPro" id="IPR011576">
    <property type="entry name" value="Pyridox_Oxase_N"/>
</dbReference>
<dbReference type="EMBL" id="FMUB01000003">
    <property type="protein sequence ID" value="SCX11641.1"/>
    <property type="molecule type" value="Genomic_DNA"/>
</dbReference>
<dbReference type="NCBIfam" id="TIGR03618">
    <property type="entry name" value="Rv1155_F420"/>
    <property type="match status" value="1"/>
</dbReference>
<dbReference type="Proteomes" id="UP000199707">
    <property type="component" value="Unassembled WGS sequence"/>
</dbReference>
<evidence type="ECO:0000256" key="1">
    <source>
        <dbReference type="ARBA" id="ARBA00023002"/>
    </source>
</evidence>
<dbReference type="Gene3D" id="2.30.110.10">
    <property type="entry name" value="Electron Transport, Fmn-binding Protein, Chain A"/>
    <property type="match status" value="1"/>
</dbReference>
<dbReference type="STRING" id="1502745.SAMN02799620_01607"/>
<reference evidence="4" key="1">
    <citation type="submission" date="2016-10" db="EMBL/GenBank/DDBJ databases">
        <authorList>
            <person name="Varghese N."/>
            <person name="Submissions S."/>
        </authorList>
    </citation>
    <scope>NUCLEOTIDE SEQUENCE [LARGE SCALE GENOMIC DNA]</scope>
    <source>
        <strain evidence="4">UNC267MFSha1.1M11</strain>
    </source>
</reference>
<accession>A0A1G4VTK3</accession>
<dbReference type="AlphaFoldDB" id="A0A1G4VTK3"/>
<feature type="domain" description="Pyridoxamine 5'-phosphate oxidase N-terminal" evidence="2">
    <location>
        <begin position="12"/>
        <end position="131"/>
    </location>
</feature>
<proteinExistence type="predicted"/>
<dbReference type="Pfam" id="PF01243">
    <property type="entry name" value="PNPOx_N"/>
    <property type="match status" value="1"/>
</dbReference>
<dbReference type="InterPro" id="IPR052019">
    <property type="entry name" value="F420H2_bilvrd_red/Heme_oxyg"/>
</dbReference>
<sequence>MATLTFMPQPLPEDLLDLLRKPSPCFVATLMPDGSPQLTETWVHTDGEHVVINIVDGHQKARNIARDPRVAVNIADPDDIRRFYAVRGRVSAVTTEGGRESIDEISHKYLGIPYPNFSGNPDETRLIVTIEADKITPPMGG</sequence>
<dbReference type="GO" id="GO:0016627">
    <property type="term" value="F:oxidoreductase activity, acting on the CH-CH group of donors"/>
    <property type="evidence" value="ECO:0007669"/>
    <property type="project" value="TreeGrafter"/>
</dbReference>
<organism evidence="3 4">
    <name type="scientific">Mycolicibacterium fluoranthenivorans</name>
    <dbReference type="NCBI Taxonomy" id="258505"/>
    <lineage>
        <taxon>Bacteria</taxon>
        <taxon>Bacillati</taxon>
        <taxon>Actinomycetota</taxon>
        <taxon>Actinomycetes</taxon>
        <taxon>Mycobacteriales</taxon>
        <taxon>Mycobacteriaceae</taxon>
        <taxon>Mycolicibacterium</taxon>
    </lineage>
</organism>
<gene>
    <name evidence="3" type="ORF">SAMN02799620_01607</name>
</gene>
<dbReference type="SUPFAM" id="SSF50475">
    <property type="entry name" value="FMN-binding split barrel"/>
    <property type="match status" value="1"/>
</dbReference>
<dbReference type="GO" id="GO:0005829">
    <property type="term" value="C:cytosol"/>
    <property type="evidence" value="ECO:0007669"/>
    <property type="project" value="TreeGrafter"/>
</dbReference>
<evidence type="ECO:0000313" key="4">
    <source>
        <dbReference type="Proteomes" id="UP000199707"/>
    </source>
</evidence>